<comment type="caution">
    <text evidence="2">The sequence shown here is derived from an EMBL/GenBank/DDBJ whole genome shotgun (WGS) entry which is preliminary data.</text>
</comment>
<proteinExistence type="predicted"/>
<name>A0A438EHW2_VITVI</name>
<organism evidence="2 3">
    <name type="scientific">Vitis vinifera</name>
    <name type="common">Grape</name>
    <dbReference type="NCBI Taxonomy" id="29760"/>
    <lineage>
        <taxon>Eukaryota</taxon>
        <taxon>Viridiplantae</taxon>
        <taxon>Streptophyta</taxon>
        <taxon>Embryophyta</taxon>
        <taxon>Tracheophyta</taxon>
        <taxon>Spermatophyta</taxon>
        <taxon>Magnoliopsida</taxon>
        <taxon>eudicotyledons</taxon>
        <taxon>Gunneridae</taxon>
        <taxon>Pentapetalae</taxon>
        <taxon>rosids</taxon>
        <taxon>Vitales</taxon>
        <taxon>Vitaceae</taxon>
        <taxon>Viteae</taxon>
        <taxon>Vitis</taxon>
    </lineage>
</organism>
<keyword evidence="1" id="KW-0812">Transmembrane</keyword>
<dbReference type="PANTHER" id="PTHR12947">
    <property type="entry name" value="AMSH-LIKE PROTEASE"/>
    <property type="match status" value="1"/>
</dbReference>
<protein>
    <submittedName>
        <fullName evidence="2">AMSH-like ubiquitin thioesterase 2</fullName>
    </submittedName>
</protein>
<dbReference type="PANTHER" id="PTHR12947:SF13">
    <property type="entry name" value="FI19924P1"/>
    <property type="match status" value="1"/>
</dbReference>
<feature type="transmembrane region" description="Helical" evidence="1">
    <location>
        <begin position="127"/>
        <end position="145"/>
    </location>
</feature>
<evidence type="ECO:0000256" key="1">
    <source>
        <dbReference type="SAM" id="Phobius"/>
    </source>
</evidence>
<reference evidence="2 3" key="1">
    <citation type="journal article" date="2018" name="PLoS Genet.">
        <title>Population sequencing reveals clonal diversity and ancestral inbreeding in the grapevine cultivar Chardonnay.</title>
        <authorList>
            <person name="Roach M.J."/>
            <person name="Johnson D.L."/>
            <person name="Bohlmann J."/>
            <person name="van Vuuren H.J."/>
            <person name="Jones S.J."/>
            <person name="Pretorius I.S."/>
            <person name="Schmidt S.A."/>
            <person name="Borneman A.R."/>
        </authorList>
    </citation>
    <scope>NUCLEOTIDE SEQUENCE [LARGE SCALE GENOMIC DNA]</scope>
    <source>
        <strain evidence="3">cv. Chardonnay</strain>
        <tissue evidence="2">Leaf</tissue>
    </source>
</reference>
<evidence type="ECO:0000313" key="3">
    <source>
        <dbReference type="Proteomes" id="UP000288805"/>
    </source>
</evidence>
<dbReference type="Proteomes" id="UP000288805">
    <property type="component" value="Unassembled WGS sequence"/>
</dbReference>
<dbReference type="EMBL" id="QGNW01001286">
    <property type="protein sequence ID" value="RVW47317.1"/>
    <property type="molecule type" value="Genomic_DNA"/>
</dbReference>
<keyword evidence="1" id="KW-0472">Membrane</keyword>
<sequence>MPYYRFRIINEEKDELASVCSVDSSTSCSPFESAWPTSFMTASEHCITVHAVTKASPSPIIYCTENAHHDKHISHIKVSDSEPGHSKSCSETAVCKKLQDVHISARLMEDFLELARDNTKNDVETCGILGAFLVRFMLILILIPYRIKLLDGILLDTSNIWCSLPSIVNASQIWPAPFHVSDDVPSLPHETIPVKMGTFYVTTLIIPKQESTSNSCQAIKEEEIFAIQNEQSLFPVGWIHVCIPIFSFKSLLSTHAIPKSGGT</sequence>
<keyword evidence="1" id="KW-1133">Transmembrane helix</keyword>
<accession>A0A438EHW2</accession>
<evidence type="ECO:0000313" key="2">
    <source>
        <dbReference type="EMBL" id="RVW47317.1"/>
    </source>
</evidence>
<gene>
    <name evidence="2" type="primary">AMSH2_3</name>
    <name evidence="2" type="ORF">CK203_089656</name>
</gene>
<dbReference type="AlphaFoldDB" id="A0A438EHW2"/>
<dbReference type="Gene3D" id="3.40.140.10">
    <property type="entry name" value="Cytidine Deaminase, domain 2"/>
    <property type="match status" value="1"/>
</dbReference>